<dbReference type="Gene3D" id="3.40.190.10">
    <property type="entry name" value="Periplasmic binding protein-like II"/>
    <property type="match status" value="2"/>
</dbReference>
<evidence type="ECO:0000313" key="3">
    <source>
        <dbReference type="Proteomes" id="UP000197003"/>
    </source>
</evidence>
<sequence>MSQLFFLIIFLLLPLAQPCWASQFPLRIVTEHWPPITYENSGSAEGMAVDLARMIQKSASLSQSIEVLPWPRAYHLAVTQPDVLLFTVVRNPEREKLFTLIGPIANGEIAIYVRGTQDLGKVTLQSLKKELRIAVHRGTAFHNILEQEGFANIVPVNSSVNAAKMLMSGRVEAICDDELVVAELFRRAGYKSNPFVKVLSLAHSSLYFAFSRGTAPLTISKWKTAFEEIKRSGQYEHLYKKWFLNLKAPPEVQLSLPPAHPLLKLVEKPAKTPRVAELLKFQPPDLK</sequence>
<dbReference type="EMBL" id="CP020946">
    <property type="protein sequence ID" value="ASD62964.1"/>
    <property type="molecule type" value="Genomic_DNA"/>
</dbReference>
<name>A0A1Z3N674_BDEBC</name>
<dbReference type="OrthoDB" id="8594082at2"/>
<dbReference type="PANTHER" id="PTHR38834">
    <property type="entry name" value="PERIPLASMIC SUBSTRATE BINDING PROTEIN FAMILY 3"/>
    <property type="match status" value="1"/>
</dbReference>
<proteinExistence type="predicted"/>
<dbReference type="PANTHER" id="PTHR38834:SF3">
    <property type="entry name" value="SOLUTE-BINDING PROTEIN FAMILY 3_N-TERMINAL DOMAIN-CONTAINING PROTEIN"/>
    <property type="match status" value="1"/>
</dbReference>
<reference evidence="2 3" key="1">
    <citation type="submission" date="2017-04" db="EMBL/GenBank/DDBJ databases">
        <title>Whole genome sequence of Bdellovibrio bacteriovorus strain SSB218315.</title>
        <authorList>
            <person name="Oyedara O."/>
            <person name="Rodriguez-Perez M.A."/>
        </authorList>
    </citation>
    <scope>NUCLEOTIDE SEQUENCE [LARGE SCALE GENOMIC DNA]</scope>
    <source>
        <strain evidence="2 3">SSB218315</strain>
    </source>
</reference>
<dbReference type="SMART" id="SM00062">
    <property type="entry name" value="PBPb"/>
    <property type="match status" value="1"/>
</dbReference>
<protein>
    <submittedName>
        <fullName evidence="2">ABC amino acid transporter substrate-binding protein</fullName>
    </submittedName>
</protein>
<gene>
    <name evidence="2" type="ORF">B9G79_04960</name>
</gene>
<dbReference type="AlphaFoldDB" id="A0A1Z3N674"/>
<dbReference type="SUPFAM" id="SSF53850">
    <property type="entry name" value="Periplasmic binding protein-like II"/>
    <property type="match status" value="1"/>
</dbReference>
<dbReference type="RefSeq" id="WP_088564550.1">
    <property type="nucleotide sequence ID" value="NZ_CP020946.1"/>
</dbReference>
<organism evidence="2 3">
    <name type="scientific">Bdellovibrio bacteriovorus</name>
    <dbReference type="NCBI Taxonomy" id="959"/>
    <lineage>
        <taxon>Bacteria</taxon>
        <taxon>Pseudomonadati</taxon>
        <taxon>Bdellovibrionota</taxon>
        <taxon>Bdellovibrionia</taxon>
        <taxon>Bdellovibrionales</taxon>
        <taxon>Pseudobdellovibrionaceae</taxon>
        <taxon>Bdellovibrio</taxon>
    </lineage>
</organism>
<evidence type="ECO:0000313" key="2">
    <source>
        <dbReference type="EMBL" id="ASD62964.1"/>
    </source>
</evidence>
<feature type="domain" description="Solute-binding protein family 3/N-terminal" evidence="1">
    <location>
        <begin position="25"/>
        <end position="246"/>
    </location>
</feature>
<dbReference type="InterPro" id="IPR001638">
    <property type="entry name" value="Solute-binding_3/MltF_N"/>
</dbReference>
<evidence type="ECO:0000259" key="1">
    <source>
        <dbReference type="SMART" id="SM00062"/>
    </source>
</evidence>
<dbReference type="Pfam" id="PF00497">
    <property type="entry name" value="SBP_bac_3"/>
    <property type="match status" value="1"/>
</dbReference>
<dbReference type="Proteomes" id="UP000197003">
    <property type="component" value="Chromosome"/>
</dbReference>
<accession>A0A1Z3N674</accession>